<keyword evidence="1" id="KW-0812">Transmembrane</keyword>
<keyword evidence="1" id="KW-1133">Transmembrane helix</keyword>
<name>A0A371FJV3_MUCPR</name>
<dbReference type="OrthoDB" id="1935034at2759"/>
<reference evidence="2" key="1">
    <citation type="submission" date="2018-05" db="EMBL/GenBank/DDBJ databases">
        <title>Draft genome of Mucuna pruriens seed.</title>
        <authorList>
            <person name="Nnadi N.E."/>
            <person name="Vos R."/>
            <person name="Hasami M.H."/>
            <person name="Devisetty U.K."/>
            <person name="Aguiy J.C."/>
        </authorList>
    </citation>
    <scope>NUCLEOTIDE SEQUENCE [LARGE SCALE GENOMIC DNA]</scope>
    <source>
        <strain evidence="2">JCA_2017</strain>
    </source>
</reference>
<comment type="caution">
    <text evidence="2">The sequence shown here is derived from an EMBL/GenBank/DDBJ whole genome shotgun (WGS) entry which is preliminary data.</text>
</comment>
<accession>A0A371FJV3</accession>
<protein>
    <submittedName>
        <fullName evidence="2">Uncharacterized protein</fullName>
    </submittedName>
</protein>
<dbReference type="EMBL" id="QJKJ01008814">
    <property type="protein sequence ID" value="RDX78599.1"/>
    <property type="molecule type" value="Genomic_DNA"/>
</dbReference>
<sequence length="158" mass="18313">MGWFYARKKSAEWKQECKVAEQSMDTASPSPTLHLIVILSIVLSLLWLSHYKTQQNHTAIYFQLFLLLSPIMFILFLLSYSTCARLNFCFMRSGHKSLQRAVVSPLKRQRTHLAAAVDLSEKKTELPYIITTPHNYTIIDYAFHLLVSSNLLLKFDMQ</sequence>
<organism evidence="2 3">
    <name type="scientific">Mucuna pruriens</name>
    <name type="common">Velvet bean</name>
    <name type="synonym">Dolichos pruriens</name>
    <dbReference type="NCBI Taxonomy" id="157652"/>
    <lineage>
        <taxon>Eukaryota</taxon>
        <taxon>Viridiplantae</taxon>
        <taxon>Streptophyta</taxon>
        <taxon>Embryophyta</taxon>
        <taxon>Tracheophyta</taxon>
        <taxon>Spermatophyta</taxon>
        <taxon>Magnoliopsida</taxon>
        <taxon>eudicotyledons</taxon>
        <taxon>Gunneridae</taxon>
        <taxon>Pentapetalae</taxon>
        <taxon>rosids</taxon>
        <taxon>fabids</taxon>
        <taxon>Fabales</taxon>
        <taxon>Fabaceae</taxon>
        <taxon>Papilionoideae</taxon>
        <taxon>50 kb inversion clade</taxon>
        <taxon>NPAAA clade</taxon>
        <taxon>indigoferoid/millettioid clade</taxon>
        <taxon>Phaseoleae</taxon>
        <taxon>Mucuna</taxon>
    </lineage>
</organism>
<gene>
    <name evidence="2" type="ORF">CR513_41097</name>
</gene>
<feature type="non-terminal residue" evidence="2">
    <location>
        <position position="1"/>
    </location>
</feature>
<dbReference type="PANTHER" id="PTHR33306">
    <property type="entry name" value="EXPRESSED PROTEIN-RELATED-RELATED"/>
    <property type="match status" value="1"/>
</dbReference>
<dbReference type="PANTHER" id="PTHR33306:SF21">
    <property type="entry name" value="TRANSMEMBRANE PROTEIN"/>
    <property type="match status" value="1"/>
</dbReference>
<dbReference type="AlphaFoldDB" id="A0A371FJV3"/>
<keyword evidence="3" id="KW-1185">Reference proteome</keyword>
<keyword evidence="1" id="KW-0472">Membrane</keyword>
<evidence type="ECO:0000313" key="3">
    <source>
        <dbReference type="Proteomes" id="UP000257109"/>
    </source>
</evidence>
<feature type="transmembrane region" description="Helical" evidence="1">
    <location>
        <begin position="31"/>
        <end position="48"/>
    </location>
</feature>
<dbReference type="Proteomes" id="UP000257109">
    <property type="component" value="Unassembled WGS sequence"/>
</dbReference>
<evidence type="ECO:0000313" key="2">
    <source>
        <dbReference type="EMBL" id="RDX78599.1"/>
    </source>
</evidence>
<feature type="transmembrane region" description="Helical" evidence="1">
    <location>
        <begin position="60"/>
        <end position="80"/>
    </location>
</feature>
<proteinExistence type="predicted"/>
<evidence type="ECO:0000256" key="1">
    <source>
        <dbReference type="SAM" id="Phobius"/>
    </source>
</evidence>